<dbReference type="InterPro" id="IPR050090">
    <property type="entry name" value="Tyrosine_recombinase_XerCD"/>
</dbReference>
<reference evidence="4" key="1">
    <citation type="submission" date="2017-07" db="EMBL/GenBank/DDBJ databases">
        <title>Draft genome sequence of Effusibacillus lacus strain skLN1.</title>
        <authorList>
            <person name="Watanabe M."/>
            <person name="Kojima H."/>
            <person name="Fukui M."/>
        </authorList>
    </citation>
    <scope>NUCLEOTIDE SEQUENCE [LARGE SCALE GENOMIC DNA]</scope>
    <source>
        <strain evidence="4">skLN1</strain>
    </source>
</reference>
<keyword evidence="4" id="KW-1185">Reference proteome</keyword>
<dbReference type="AlphaFoldDB" id="A0A292YR05"/>
<protein>
    <submittedName>
        <fullName evidence="3">Recombinase XerC</fullName>
    </submittedName>
</protein>
<accession>A0A292YR05</accession>
<organism evidence="3 4">
    <name type="scientific">Effusibacillus lacus</name>
    <dbReference type="NCBI Taxonomy" id="1348429"/>
    <lineage>
        <taxon>Bacteria</taxon>
        <taxon>Bacillati</taxon>
        <taxon>Bacillota</taxon>
        <taxon>Bacilli</taxon>
        <taxon>Bacillales</taxon>
        <taxon>Alicyclobacillaceae</taxon>
        <taxon>Effusibacillus</taxon>
    </lineage>
</organism>
<evidence type="ECO:0000313" key="4">
    <source>
        <dbReference type="Proteomes" id="UP000217785"/>
    </source>
</evidence>
<dbReference type="Pfam" id="PF00589">
    <property type="entry name" value="Phage_integrase"/>
    <property type="match status" value="1"/>
</dbReference>
<dbReference type="SUPFAM" id="SSF56349">
    <property type="entry name" value="DNA breaking-rejoining enzymes"/>
    <property type="match status" value="1"/>
</dbReference>
<dbReference type="InterPro" id="IPR011010">
    <property type="entry name" value="DNA_brk_join_enz"/>
</dbReference>
<dbReference type="Proteomes" id="UP000217785">
    <property type="component" value="Unassembled WGS sequence"/>
</dbReference>
<keyword evidence="1" id="KW-0233">DNA recombination</keyword>
<dbReference type="GO" id="GO:0015074">
    <property type="term" value="P:DNA integration"/>
    <property type="evidence" value="ECO:0007669"/>
    <property type="project" value="InterPro"/>
</dbReference>
<dbReference type="GO" id="GO:0006310">
    <property type="term" value="P:DNA recombination"/>
    <property type="evidence" value="ECO:0007669"/>
    <property type="project" value="UniProtKB-KW"/>
</dbReference>
<feature type="domain" description="Tyr recombinase" evidence="2">
    <location>
        <begin position="62"/>
        <end position="210"/>
    </location>
</feature>
<dbReference type="GO" id="GO:0003677">
    <property type="term" value="F:DNA binding"/>
    <property type="evidence" value="ECO:0007669"/>
    <property type="project" value="InterPro"/>
</dbReference>
<sequence>MYRIALEQGFCSKSRKSLAPATIASMIAPLRSLYKWGSDPNVGIFAHNPTTSLQTPKVPVNSKNHYLTKREVIQLLNQLRKQGSRDYLIGITLVLLGLRVSELVSIEWRHFHTDPSETSIWLTVMEGKGGKQREVKVPQTLWYMLKQLPLDSRKLKKRQDPNQRLFPFTIRQVERIIQQAREQSHLEKKVTPHWLRHTNATLALLHGASL</sequence>
<comment type="caution">
    <text evidence="3">The sequence shown here is derived from an EMBL/GenBank/DDBJ whole genome shotgun (WGS) entry which is preliminary data.</text>
</comment>
<evidence type="ECO:0000313" key="3">
    <source>
        <dbReference type="EMBL" id="GAX91183.1"/>
    </source>
</evidence>
<gene>
    <name evidence="3" type="ORF">EFBL_2849</name>
</gene>
<evidence type="ECO:0000256" key="1">
    <source>
        <dbReference type="ARBA" id="ARBA00023172"/>
    </source>
</evidence>
<dbReference type="InterPro" id="IPR013762">
    <property type="entry name" value="Integrase-like_cat_sf"/>
</dbReference>
<dbReference type="PANTHER" id="PTHR30349">
    <property type="entry name" value="PHAGE INTEGRASE-RELATED"/>
    <property type="match status" value="1"/>
</dbReference>
<dbReference type="EMBL" id="BDUF01000086">
    <property type="protein sequence ID" value="GAX91183.1"/>
    <property type="molecule type" value="Genomic_DNA"/>
</dbReference>
<dbReference type="CDD" id="cd00397">
    <property type="entry name" value="DNA_BRE_C"/>
    <property type="match status" value="1"/>
</dbReference>
<dbReference type="PANTHER" id="PTHR30349:SF64">
    <property type="entry name" value="PROPHAGE INTEGRASE INTD-RELATED"/>
    <property type="match status" value="1"/>
</dbReference>
<dbReference type="Gene3D" id="1.10.443.10">
    <property type="entry name" value="Intergrase catalytic core"/>
    <property type="match status" value="1"/>
</dbReference>
<dbReference type="InterPro" id="IPR002104">
    <property type="entry name" value="Integrase_catalytic"/>
</dbReference>
<dbReference type="PROSITE" id="PS51898">
    <property type="entry name" value="TYR_RECOMBINASE"/>
    <property type="match status" value="1"/>
</dbReference>
<proteinExistence type="predicted"/>
<evidence type="ECO:0000259" key="2">
    <source>
        <dbReference type="PROSITE" id="PS51898"/>
    </source>
</evidence>
<name>A0A292YR05_9BACL</name>